<evidence type="ECO:0000313" key="2">
    <source>
        <dbReference type="EMBL" id="WNM60354.1"/>
    </source>
</evidence>
<accession>A0AA96GDW7</accession>
<dbReference type="PROSITE" id="PS51257">
    <property type="entry name" value="PROKAR_LIPOPROTEIN"/>
    <property type="match status" value="1"/>
</dbReference>
<dbReference type="RefSeq" id="WP_312740995.1">
    <property type="nucleotide sequence ID" value="NZ_CP116968.1"/>
</dbReference>
<protein>
    <submittedName>
        <fullName evidence="2">Carboxypeptidase-like regulatory domain-containing protein</fullName>
    </submittedName>
</protein>
<organism evidence="2 3">
    <name type="scientific">Candidatus Nitrospira neomarina</name>
    <dbReference type="NCBI Taxonomy" id="3020899"/>
    <lineage>
        <taxon>Bacteria</taxon>
        <taxon>Pseudomonadati</taxon>
        <taxon>Nitrospirota</taxon>
        <taxon>Nitrospiria</taxon>
        <taxon>Nitrospirales</taxon>
        <taxon>Nitrospiraceae</taxon>
        <taxon>Nitrospira</taxon>
    </lineage>
</organism>
<proteinExistence type="predicted"/>
<gene>
    <name evidence="2" type="ORF">PQG83_11325</name>
</gene>
<feature type="signal peptide" evidence="1">
    <location>
        <begin position="1"/>
        <end position="26"/>
    </location>
</feature>
<feature type="chain" id="PRO_5041709960" evidence="1">
    <location>
        <begin position="27"/>
        <end position="264"/>
    </location>
</feature>
<sequence>MRNRQSLTMSFLVGCILIAAPLVAQAGGTIKGKVTFTGEVPPPKEFAFSKFPNEAFCKKNESKSADGETRLLKEVEVDGSKGLKHAVVAVTDIKDKAFLDKADKEAPQLVEAELCEFRPYTGVAVSKGLFKVVNNDADPSDPKSAEGVLHNPHSFDQLGAKSSTEFNIGLAKKGDSLEKSVKLKMSKKGSVLRLQCDQHEFMQGWYLPVTNGHYGVAGADGTFEIKDVPAGKHKVVAWHPIAGQVEADVDVKDGGTVEANFEIK</sequence>
<keyword evidence="3" id="KW-1185">Reference proteome</keyword>
<dbReference type="Proteomes" id="UP001302494">
    <property type="component" value="Chromosome"/>
</dbReference>
<dbReference type="EMBL" id="CP116968">
    <property type="protein sequence ID" value="WNM60354.1"/>
    <property type="molecule type" value="Genomic_DNA"/>
</dbReference>
<reference evidence="2 3" key="1">
    <citation type="submission" date="2023-01" db="EMBL/GenBank/DDBJ databases">
        <title>Cultivation and genomic characterization of new, ubiquitous marine nitrite-oxidizing bacteria from the Nitrospirales.</title>
        <authorList>
            <person name="Mueller A.J."/>
            <person name="Daebeler A."/>
            <person name="Herbold C.W."/>
            <person name="Kirkegaard R.H."/>
            <person name="Daims H."/>
        </authorList>
    </citation>
    <scope>NUCLEOTIDE SEQUENCE [LARGE SCALE GENOMIC DNA]</scope>
    <source>
        <strain evidence="2 3">DK</strain>
    </source>
</reference>
<dbReference type="SUPFAM" id="SSF49452">
    <property type="entry name" value="Starch-binding domain-like"/>
    <property type="match status" value="1"/>
</dbReference>
<dbReference type="InterPro" id="IPR013784">
    <property type="entry name" value="Carb-bd-like_fold"/>
</dbReference>
<evidence type="ECO:0000256" key="1">
    <source>
        <dbReference type="SAM" id="SignalP"/>
    </source>
</evidence>
<dbReference type="KEGG" id="nneo:PQG83_11325"/>
<dbReference type="AlphaFoldDB" id="A0AA96GDW7"/>
<name>A0AA96GDW7_9BACT</name>
<keyword evidence="1" id="KW-0732">Signal</keyword>
<dbReference type="GO" id="GO:0030246">
    <property type="term" value="F:carbohydrate binding"/>
    <property type="evidence" value="ECO:0007669"/>
    <property type="project" value="InterPro"/>
</dbReference>
<evidence type="ECO:0000313" key="3">
    <source>
        <dbReference type="Proteomes" id="UP001302494"/>
    </source>
</evidence>